<organism evidence="2 3">
    <name type="scientific">Limimaricola soesokkakensis</name>
    <dbReference type="NCBI Taxonomy" id="1343159"/>
    <lineage>
        <taxon>Bacteria</taxon>
        <taxon>Pseudomonadati</taxon>
        <taxon>Pseudomonadota</taxon>
        <taxon>Alphaproteobacteria</taxon>
        <taxon>Rhodobacterales</taxon>
        <taxon>Paracoccaceae</taxon>
        <taxon>Limimaricola</taxon>
    </lineage>
</organism>
<gene>
    <name evidence="1" type="ORF">CLV79_11556</name>
    <name evidence="2" type="ORF">LOS8367_03379</name>
</gene>
<reference evidence="2 3" key="1">
    <citation type="submission" date="2017-03" db="EMBL/GenBank/DDBJ databases">
        <authorList>
            <person name="Afonso C.L."/>
            <person name="Miller P.J."/>
            <person name="Scott M.A."/>
            <person name="Spackman E."/>
            <person name="Goraichik I."/>
            <person name="Dimitrov K.M."/>
            <person name="Suarez D.L."/>
            <person name="Swayne D.E."/>
        </authorList>
    </citation>
    <scope>NUCLEOTIDE SEQUENCE [LARGE SCALE GENOMIC DNA]</scope>
    <source>
        <strain evidence="2 3">CECT 8367</strain>
    </source>
</reference>
<keyword evidence="4" id="KW-1185">Reference proteome</keyword>
<protein>
    <submittedName>
        <fullName evidence="2">Uncharacterized protein</fullName>
    </submittedName>
</protein>
<evidence type="ECO:0000313" key="4">
    <source>
        <dbReference type="Proteomes" id="UP000240624"/>
    </source>
</evidence>
<dbReference type="EMBL" id="FWFY01000013">
    <property type="protein sequence ID" value="SLN67556.1"/>
    <property type="molecule type" value="Genomic_DNA"/>
</dbReference>
<dbReference type="Proteomes" id="UP000193495">
    <property type="component" value="Unassembled WGS sequence"/>
</dbReference>
<dbReference type="RefSeq" id="WP_085897684.1">
    <property type="nucleotide sequence ID" value="NZ_FWFY01000013.1"/>
</dbReference>
<dbReference type="EMBL" id="PYGB01000015">
    <property type="protein sequence ID" value="PSK81588.1"/>
    <property type="molecule type" value="Genomic_DNA"/>
</dbReference>
<evidence type="ECO:0000313" key="2">
    <source>
        <dbReference type="EMBL" id="SLN67556.1"/>
    </source>
</evidence>
<dbReference type="Proteomes" id="UP000240624">
    <property type="component" value="Unassembled WGS sequence"/>
</dbReference>
<accession>A0A1X7A3D5</accession>
<dbReference type="AlphaFoldDB" id="A0A1X7A3D5"/>
<reference evidence="1 4" key="2">
    <citation type="submission" date="2018-03" db="EMBL/GenBank/DDBJ databases">
        <title>Genomic Encyclopedia of Archaeal and Bacterial Type Strains, Phase II (KMG-II): from individual species to whole genera.</title>
        <authorList>
            <person name="Goeker M."/>
        </authorList>
    </citation>
    <scope>NUCLEOTIDE SEQUENCE [LARGE SCALE GENOMIC DNA]</scope>
    <source>
        <strain evidence="1 4">DSM 29956</strain>
    </source>
</reference>
<evidence type="ECO:0000313" key="1">
    <source>
        <dbReference type="EMBL" id="PSK81588.1"/>
    </source>
</evidence>
<sequence>MVIVDKSPQKRYFNGAAFDYLAYFGENEEFTEAWRNYALKGHVGVYTVYARDGCDLPNW</sequence>
<evidence type="ECO:0000313" key="3">
    <source>
        <dbReference type="Proteomes" id="UP000193495"/>
    </source>
</evidence>
<proteinExistence type="predicted"/>
<name>A0A1X7A3D5_9RHOB</name>